<protein>
    <submittedName>
        <fullName evidence="2">Uncharacterized protein</fullName>
    </submittedName>
</protein>
<proteinExistence type="predicted"/>
<dbReference type="Proteomes" id="UP000193689">
    <property type="component" value="Unassembled WGS sequence"/>
</dbReference>
<organism evidence="2 3">
    <name type="scientific">Pseudomassariella vexata</name>
    <dbReference type="NCBI Taxonomy" id="1141098"/>
    <lineage>
        <taxon>Eukaryota</taxon>
        <taxon>Fungi</taxon>
        <taxon>Dikarya</taxon>
        <taxon>Ascomycota</taxon>
        <taxon>Pezizomycotina</taxon>
        <taxon>Sordariomycetes</taxon>
        <taxon>Xylariomycetidae</taxon>
        <taxon>Amphisphaeriales</taxon>
        <taxon>Pseudomassariaceae</taxon>
        <taxon>Pseudomassariella</taxon>
    </lineage>
</organism>
<dbReference type="AlphaFoldDB" id="A0A1Y2DLF8"/>
<name>A0A1Y2DLF8_9PEZI</name>
<feature type="region of interest" description="Disordered" evidence="1">
    <location>
        <begin position="1"/>
        <end position="24"/>
    </location>
</feature>
<dbReference type="RefSeq" id="XP_040712423.1">
    <property type="nucleotide sequence ID" value="XM_040860886.1"/>
</dbReference>
<accession>A0A1Y2DLF8</accession>
<dbReference type="EMBL" id="MCFJ01000012">
    <property type="protein sequence ID" value="ORY59989.1"/>
    <property type="molecule type" value="Genomic_DNA"/>
</dbReference>
<evidence type="ECO:0000313" key="3">
    <source>
        <dbReference type="Proteomes" id="UP000193689"/>
    </source>
</evidence>
<dbReference type="InParanoid" id="A0A1Y2DLF8"/>
<gene>
    <name evidence="2" type="ORF">BCR38DRAFT_443531</name>
</gene>
<evidence type="ECO:0000256" key="1">
    <source>
        <dbReference type="SAM" id="MobiDB-lite"/>
    </source>
</evidence>
<sequence length="61" mass="6436">MCPPFAPSTGTSNPSSSYGDGIPKRPSLLKKAIKCIATLKDASKEHRIPPPNLTSMCSYSG</sequence>
<comment type="caution">
    <text evidence="2">The sequence shown here is derived from an EMBL/GenBank/DDBJ whole genome shotgun (WGS) entry which is preliminary data.</text>
</comment>
<dbReference type="GeneID" id="63777098"/>
<feature type="compositionally biased region" description="Polar residues" evidence="1">
    <location>
        <begin position="8"/>
        <end position="18"/>
    </location>
</feature>
<reference evidence="2 3" key="1">
    <citation type="submission" date="2016-07" db="EMBL/GenBank/DDBJ databases">
        <title>Pervasive Adenine N6-methylation of Active Genes in Fungi.</title>
        <authorList>
            <consortium name="DOE Joint Genome Institute"/>
            <person name="Mondo S.J."/>
            <person name="Dannebaum R.O."/>
            <person name="Kuo R.C."/>
            <person name="Labutti K."/>
            <person name="Haridas S."/>
            <person name="Kuo A."/>
            <person name="Salamov A."/>
            <person name="Ahrendt S.R."/>
            <person name="Lipzen A."/>
            <person name="Sullivan W."/>
            <person name="Andreopoulos W.B."/>
            <person name="Clum A."/>
            <person name="Lindquist E."/>
            <person name="Daum C."/>
            <person name="Ramamoorthy G.K."/>
            <person name="Gryganskyi A."/>
            <person name="Culley D."/>
            <person name="Magnuson J.K."/>
            <person name="James T.Y."/>
            <person name="O'Malley M.A."/>
            <person name="Stajich J.E."/>
            <person name="Spatafora J.W."/>
            <person name="Visel A."/>
            <person name="Grigoriev I.V."/>
        </authorList>
    </citation>
    <scope>NUCLEOTIDE SEQUENCE [LARGE SCALE GENOMIC DNA]</scope>
    <source>
        <strain evidence="2 3">CBS 129021</strain>
    </source>
</reference>
<keyword evidence="3" id="KW-1185">Reference proteome</keyword>
<evidence type="ECO:0000313" key="2">
    <source>
        <dbReference type="EMBL" id="ORY59989.1"/>
    </source>
</evidence>